<evidence type="ECO:0008006" key="3">
    <source>
        <dbReference type="Google" id="ProtNLM"/>
    </source>
</evidence>
<proteinExistence type="predicted"/>
<organism evidence="1 2">
    <name type="scientific">Mobilicoccus caccae</name>
    <dbReference type="NCBI Taxonomy" id="1859295"/>
    <lineage>
        <taxon>Bacteria</taxon>
        <taxon>Bacillati</taxon>
        <taxon>Actinomycetota</taxon>
        <taxon>Actinomycetes</taxon>
        <taxon>Micrococcales</taxon>
        <taxon>Dermatophilaceae</taxon>
        <taxon>Mobilicoccus</taxon>
    </lineage>
</organism>
<sequence>MTSFPAATRKDHLTFCHTEGWEEVRRATGKKVNHHLTFELALEDGRILRTRISHPPGKDTYGTSLWTRILREQLDVTEPIFWACVKDGALPERSIPPPAKHAIPADLFHLLTAKAGYPQTQVCEMTKDEAIAAAGAYWQRGGD</sequence>
<dbReference type="RefSeq" id="WP_284305371.1">
    <property type="nucleotide sequence ID" value="NZ_BSUO01000001.1"/>
</dbReference>
<accession>A0ABQ6IW95</accession>
<gene>
    <name evidence="1" type="ORF">GCM10025883_39210</name>
</gene>
<dbReference type="Proteomes" id="UP001157126">
    <property type="component" value="Unassembled WGS sequence"/>
</dbReference>
<keyword evidence="2" id="KW-1185">Reference proteome</keyword>
<reference evidence="2" key="1">
    <citation type="journal article" date="2019" name="Int. J. Syst. Evol. Microbiol.">
        <title>The Global Catalogue of Microorganisms (GCM) 10K type strain sequencing project: providing services to taxonomists for standard genome sequencing and annotation.</title>
        <authorList>
            <consortium name="The Broad Institute Genomics Platform"/>
            <consortium name="The Broad Institute Genome Sequencing Center for Infectious Disease"/>
            <person name="Wu L."/>
            <person name="Ma J."/>
        </authorList>
    </citation>
    <scope>NUCLEOTIDE SEQUENCE [LARGE SCALE GENOMIC DNA]</scope>
    <source>
        <strain evidence="2">NBRC 113072</strain>
    </source>
</reference>
<evidence type="ECO:0000313" key="2">
    <source>
        <dbReference type="Proteomes" id="UP001157126"/>
    </source>
</evidence>
<name>A0ABQ6IW95_9MICO</name>
<dbReference type="EMBL" id="BSUO01000001">
    <property type="protein sequence ID" value="GMA41876.1"/>
    <property type="molecule type" value="Genomic_DNA"/>
</dbReference>
<comment type="caution">
    <text evidence="1">The sequence shown here is derived from an EMBL/GenBank/DDBJ whole genome shotgun (WGS) entry which is preliminary data.</text>
</comment>
<evidence type="ECO:0000313" key="1">
    <source>
        <dbReference type="EMBL" id="GMA41876.1"/>
    </source>
</evidence>
<protein>
    <recommendedName>
        <fullName evidence="3">Cytotoxic translational repressor of toxin-antitoxin stability system</fullName>
    </recommendedName>
</protein>